<dbReference type="InterPro" id="IPR001806">
    <property type="entry name" value="Small_GTPase"/>
</dbReference>
<dbReference type="Proteomes" id="UP000823941">
    <property type="component" value="Chromosome 1"/>
</dbReference>
<evidence type="ECO:0000256" key="1">
    <source>
        <dbReference type="ARBA" id="ARBA00008344"/>
    </source>
</evidence>
<dbReference type="EMBL" id="JAHIBW010000001">
    <property type="protein sequence ID" value="KAG7313167.1"/>
    <property type="molecule type" value="Genomic_DNA"/>
</dbReference>
<comment type="catalytic activity">
    <reaction evidence="4">
        <text>GTP + H2O = GDP + phosphate + H(+)</text>
        <dbReference type="Rhea" id="RHEA:19669"/>
        <dbReference type="ChEBI" id="CHEBI:15377"/>
        <dbReference type="ChEBI" id="CHEBI:15378"/>
        <dbReference type="ChEBI" id="CHEBI:37565"/>
        <dbReference type="ChEBI" id="CHEBI:43474"/>
        <dbReference type="ChEBI" id="CHEBI:58189"/>
        <dbReference type="EC" id="3.6.5.2"/>
    </reaction>
</comment>
<dbReference type="SUPFAM" id="SSF52540">
    <property type="entry name" value="P-loop containing nucleoside triphosphate hydrolases"/>
    <property type="match status" value="1"/>
</dbReference>
<evidence type="ECO:0000313" key="5">
    <source>
        <dbReference type="EMBL" id="KAG7313167.1"/>
    </source>
</evidence>
<dbReference type="PROSITE" id="PS51419">
    <property type="entry name" value="RAB"/>
    <property type="match status" value="1"/>
</dbReference>
<evidence type="ECO:0000256" key="4">
    <source>
        <dbReference type="ARBA" id="ARBA00048098"/>
    </source>
</evidence>
<keyword evidence="6" id="KW-1185">Reference proteome</keyword>
<dbReference type="Gene3D" id="3.40.50.300">
    <property type="entry name" value="P-loop containing nucleotide triphosphate hydrolases"/>
    <property type="match status" value="1"/>
</dbReference>
<comment type="caution">
    <text evidence="5">The sequence shown here is derived from an EMBL/GenBank/DDBJ whole genome shotgun (WGS) entry which is preliminary data.</text>
</comment>
<dbReference type="SMART" id="SM00174">
    <property type="entry name" value="RHO"/>
    <property type="match status" value="1"/>
</dbReference>
<keyword evidence="3" id="KW-0378">Hydrolase</keyword>
<protein>
    <recommendedName>
        <fullName evidence="2">small monomeric GTPase</fullName>
        <ecNumber evidence="2">3.6.5.2</ecNumber>
    </recommendedName>
</protein>
<evidence type="ECO:0000313" key="6">
    <source>
        <dbReference type="Proteomes" id="UP000823941"/>
    </source>
</evidence>
<comment type="similarity">
    <text evidence="1">Belongs to the small GTPase superfamily. Ras family.</text>
</comment>
<reference evidence="5 6" key="1">
    <citation type="submission" date="2021-06" db="EMBL/GenBank/DDBJ databases">
        <title>A haploid diamondback moth (Plutella xylostella L.) genome assembly resolves 31 chromosomes and identifies a diamide resistance mutation.</title>
        <authorList>
            <person name="Ward C.M."/>
            <person name="Perry K.D."/>
            <person name="Baker G."/>
            <person name="Powis K."/>
            <person name="Heckel D.G."/>
            <person name="Baxter S.W."/>
        </authorList>
    </citation>
    <scope>NUCLEOTIDE SEQUENCE [LARGE SCALE GENOMIC DNA]</scope>
    <source>
        <strain evidence="5 6">LV</strain>
        <tissue evidence="5">Single pupa</tissue>
    </source>
</reference>
<dbReference type="PROSITE" id="PS51421">
    <property type="entry name" value="RAS"/>
    <property type="match status" value="1"/>
</dbReference>
<dbReference type="InterPro" id="IPR051065">
    <property type="entry name" value="Ras-related_GTPase"/>
</dbReference>
<evidence type="ECO:0000256" key="3">
    <source>
        <dbReference type="ARBA" id="ARBA00022801"/>
    </source>
</evidence>
<dbReference type="PRINTS" id="PR00449">
    <property type="entry name" value="RASTRNSFRMNG"/>
</dbReference>
<proteinExistence type="inferred from homology"/>
<dbReference type="InterPro" id="IPR027417">
    <property type="entry name" value="P-loop_NTPase"/>
</dbReference>
<dbReference type="Pfam" id="PF00071">
    <property type="entry name" value="Ras"/>
    <property type="match status" value="1"/>
</dbReference>
<dbReference type="SMART" id="SM00173">
    <property type="entry name" value="RAS"/>
    <property type="match status" value="1"/>
</dbReference>
<name>A0ABQ7R787_PLUXY</name>
<dbReference type="PANTHER" id="PTHR45704">
    <property type="entry name" value="RAS-LIKE FAMILY MEMBER 11"/>
    <property type="match status" value="1"/>
</dbReference>
<gene>
    <name evidence="5" type="ORF">JYU34_000260</name>
</gene>
<organism evidence="5 6">
    <name type="scientific">Plutella xylostella</name>
    <name type="common">Diamondback moth</name>
    <name type="synonym">Plutella maculipennis</name>
    <dbReference type="NCBI Taxonomy" id="51655"/>
    <lineage>
        <taxon>Eukaryota</taxon>
        <taxon>Metazoa</taxon>
        <taxon>Ecdysozoa</taxon>
        <taxon>Arthropoda</taxon>
        <taxon>Hexapoda</taxon>
        <taxon>Insecta</taxon>
        <taxon>Pterygota</taxon>
        <taxon>Neoptera</taxon>
        <taxon>Endopterygota</taxon>
        <taxon>Lepidoptera</taxon>
        <taxon>Glossata</taxon>
        <taxon>Ditrysia</taxon>
        <taxon>Yponomeutoidea</taxon>
        <taxon>Plutellidae</taxon>
        <taxon>Plutella</taxon>
    </lineage>
</organism>
<dbReference type="EC" id="3.6.5.2" evidence="2"/>
<evidence type="ECO:0000256" key="2">
    <source>
        <dbReference type="ARBA" id="ARBA00011984"/>
    </source>
</evidence>
<sequence>MASRGLRRKKSSLQEVKLAVVGAPSVGKSALTVRFLTKRYIGEYDHQQDCKYKHEVLLDGEPILFEILDTCPKSLEELPGSEVAAWADALFLVYSITDRASFTYVRRARQSLQLPPDVPLALVGNKADMVHLRQVSGEEGEILAKDFECTFKEVAAAEQVSQVGEVFLEVSREVLALRRRCKHSLLDRMLGNKTARAYARGKSDSALPKE</sequence>
<dbReference type="SMART" id="SM00175">
    <property type="entry name" value="RAB"/>
    <property type="match status" value="1"/>
</dbReference>
<accession>A0ABQ7R787</accession>